<gene>
    <name evidence="2" type="ORF">GCM10023198_14290</name>
</gene>
<protein>
    <recommendedName>
        <fullName evidence="1">Gfo/Idh/MocA-like oxidoreductase N-terminal domain-containing protein</fullName>
    </recommendedName>
</protein>
<dbReference type="Gene3D" id="3.30.360.10">
    <property type="entry name" value="Dihydrodipicolinate Reductase, domain 2"/>
    <property type="match status" value="1"/>
</dbReference>
<feature type="domain" description="Gfo/Idh/MocA-like oxidoreductase N-terminal" evidence="1">
    <location>
        <begin position="9"/>
        <end position="129"/>
    </location>
</feature>
<keyword evidence="3" id="KW-1185">Reference proteome</keyword>
<dbReference type="RefSeq" id="WP_253870825.1">
    <property type="nucleotide sequence ID" value="NZ_BAABHM010000007.1"/>
</dbReference>
<sequence>MTAQERTARIGIVGSGFRARTMLRVLQALPDHFEVVGVATRNAADRAELGRRGLPAAGLPGLPAPAYTSVPGLLAGGRPDVVLLTLPAGAAQPVIRDLAAVGVPVLTETPAAGTLEELAALQRLVDDGACVHVAEQYHLEPLAGAQLAVAGSGLLGTVTDAHVAVAHDYHGLSLLRRALGVRFEDAEITARRDARRVLPSPSRAGDPEDLALVDTVHATAWLDFGDRLGTYEFDDVQYRSWVRSPALLVRGERGELRDDVVRHVGADGLPRRSTLERVAAGGAGSHEGLFLRGYTLDGDWLYRNAFRPARLPDDELSIARIVADMADHVLHGAPPPYSVAEAAQDQYLQLEVRRAAASGERVRTRPQAWAHGRVCRHADTRSSETA</sequence>
<accession>A0ABP8WUH2</accession>
<evidence type="ECO:0000313" key="2">
    <source>
        <dbReference type="EMBL" id="GAA4695518.1"/>
    </source>
</evidence>
<evidence type="ECO:0000313" key="3">
    <source>
        <dbReference type="Proteomes" id="UP001500843"/>
    </source>
</evidence>
<dbReference type="Gene3D" id="3.40.50.720">
    <property type="entry name" value="NAD(P)-binding Rossmann-like Domain"/>
    <property type="match status" value="1"/>
</dbReference>
<reference evidence="3" key="1">
    <citation type="journal article" date="2019" name="Int. J. Syst. Evol. Microbiol.">
        <title>The Global Catalogue of Microorganisms (GCM) 10K type strain sequencing project: providing services to taxonomists for standard genome sequencing and annotation.</title>
        <authorList>
            <consortium name="The Broad Institute Genomics Platform"/>
            <consortium name="The Broad Institute Genome Sequencing Center for Infectious Disease"/>
            <person name="Wu L."/>
            <person name="Ma J."/>
        </authorList>
    </citation>
    <scope>NUCLEOTIDE SEQUENCE [LARGE SCALE GENOMIC DNA]</scope>
    <source>
        <strain evidence="3">JCM 17975</strain>
    </source>
</reference>
<dbReference type="SUPFAM" id="SSF51735">
    <property type="entry name" value="NAD(P)-binding Rossmann-fold domains"/>
    <property type="match status" value="1"/>
</dbReference>
<proteinExistence type="predicted"/>
<dbReference type="InterPro" id="IPR000683">
    <property type="entry name" value="Gfo/Idh/MocA-like_OxRdtase_N"/>
</dbReference>
<dbReference type="Pfam" id="PF01408">
    <property type="entry name" value="GFO_IDH_MocA"/>
    <property type="match status" value="1"/>
</dbReference>
<comment type="caution">
    <text evidence="2">The sequence shown here is derived from an EMBL/GenBank/DDBJ whole genome shotgun (WGS) entry which is preliminary data.</text>
</comment>
<dbReference type="InterPro" id="IPR036291">
    <property type="entry name" value="NAD(P)-bd_dom_sf"/>
</dbReference>
<organism evidence="2 3">
    <name type="scientific">Promicromonospora umidemergens</name>
    <dbReference type="NCBI Taxonomy" id="629679"/>
    <lineage>
        <taxon>Bacteria</taxon>
        <taxon>Bacillati</taxon>
        <taxon>Actinomycetota</taxon>
        <taxon>Actinomycetes</taxon>
        <taxon>Micrococcales</taxon>
        <taxon>Promicromonosporaceae</taxon>
        <taxon>Promicromonospora</taxon>
    </lineage>
</organism>
<name>A0ABP8WUH2_9MICO</name>
<dbReference type="Proteomes" id="UP001500843">
    <property type="component" value="Unassembled WGS sequence"/>
</dbReference>
<dbReference type="EMBL" id="BAABHM010000007">
    <property type="protein sequence ID" value="GAA4695518.1"/>
    <property type="molecule type" value="Genomic_DNA"/>
</dbReference>
<evidence type="ECO:0000259" key="1">
    <source>
        <dbReference type="Pfam" id="PF01408"/>
    </source>
</evidence>